<dbReference type="EMBL" id="JAGMUU010000018">
    <property type="protein sequence ID" value="KAH7133047.1"/>
    <property type="molecule type" value="Genomic_DNA"/>
</dbReference>
<comment type="caution">
    <text evidence="2">The sequence shown here is derived from an EMBL/GenBank/DDBJ whole genome shotgun (WGS) entry which is preliminary data.</text>
</comment>
<dbReference type="PANTHER" id="PTHR42037">
    <property type="match status" value="1"/>
</dbReference>
<evidence type="ECO:0000313" key="2">
    <source>
        <dbReference type="EMBL" id="KAH7133047.1"/>
    </source>
</evidence>
<dbReference type="Proteomes" id="UP000717696">
    <property type="component" value="Unassembled WGS sequence"/>
</dbReference>
<organism evidence="2 3">
    <name type="scientific">Dactylonectria estremocensis</name>
    <dbReference type="NCBI Taxonomy" id="1079267"/>
    <lineage>
        <taxon>Eukaryota</taxon>
        <taxon>Fungi</taxon>
        <taxon>Dikarya</taxon>
        <taxon>Ascomycota</taxon>
        <taxon>Pezizomycotina</taxon>
        <taxon>Sordariomycetes</taxon>
        <taxon>Hypocreomycetidae</taxon>
        <taxon>Hypocreales</taxon>
        <taxon>Nectriaceae</taxon>
        <taxon>Dactylonectria</taxon>
    </lineage>
</organism>
<proteinExistence type="predicted"/>
<accession>A0A9P9E9H7</accession>
<feature type="compositionally biased region" description="Low complexity" evidence="1">
    <location>
        <begin position="438"/>
        <end position="453"/>
    </location>
</feature>
<name>A0A9P9E9H7_9HYPO</name>
<dbReference type="PANTHER" id="PTHR42037:SF1">
    <property type="match status" value="1"/>
</dbReference>
<dbReference type="InterPro" id="IPR027796">
    <property type="entry name" value="OTT_1508_deam-like"/>
</dbReference>
<feature type="region of interest" description="Disordered" evidence="1">
    <location>
        <begin position="438"/>
        <end position="465"/>
    </location>
</feature>
<keyword evidence="3" id="KW-1185">Reference proteome</keyword>
<gene>
    <name evidence="2" type="ORF">B0J13DRAFT_480585</name>
</gene>
<dbReference type="AlphaFoldDB" id="A0A9P9E9H7"/>
<evidence type="ECO:0000313" key="3">
    <source>
        <dbReference type="Proteomes" id="UP000717696"/>
    </source>
</evidence>
<sequence length="465" mass="51985">MPPELGLTGNAQKRFVQITTLLSLIDPVRGEPIAHSLDRHPHDGKQTRGRLQKKFLDSFALICSTSRQGGESASAVCLETSHLSGTVIRLARNLGVPEGLTGSLQAILDDLAAVASRVHHTHNHDAESSIANKEPEILRKITVLNRDKIQGLLKRLQTPEIQDAIEEKTTEAKLRDLSKNAAGSREFVHWIENLPVLARLNLDINPESLIFHLTWASEAKWVYSRHLEEVFCNEGDDLPLWITIIYKLGKFAVAAKNMLQMAIKQPEVLFSVHIEVIQAPTQQPFSLNGEQRPLSTVVRRLTGGDHDHHIARLGQFWLTGDPESRFRRACRLNLTVHAEMQLLAFYDHNPQLTPSLLFIGTSKRSCFLCHQFLSRHPLAMSVSSCHQKLYPSWAPALCTNASVYNRHKVLIRDLSKQLEETTARDLDKRLDIRRPSVLDSSVGPSLPGPSSLDMPEDGEGALIHA</sequence>
<dbReference type="OrthoDB" id="4851849at2759"/>
<protein>
    <submittedName>
        <fullName evidence="2">Uncharacterized protein</fullName>
    </submittedName>
</protein>
<evidence type="ECO:0000256" key="1">
    <source>
        <dbReference type="SAM" id="MobiDB-lite"/>
    </source>
</evidence>
<dbReference type="Pfam" id="PF14441">
    <property type="entry name" value="OTT_1508_deam"/>
    <property type="match status" value="1"/>
</dbReference>
<reference evidence="2" key="1">
    <citation type="journal article" date="2021" name="Nat. Commun.">
        <title>Genetic determinants of endophytism in the Arabidopsis root mycobiome.</title>
        <authorList>
            <person name="Mesny F."/>
            <person name="Miyauchi S."/>
            <person name="Thiergart T."/>
            <person name="Pickel B."/>
            <person name="Atanasova L."/>
            <person name="Karlsson M."/>
            <person name="Huettel B."/>
            <person name="Barry K.W."/>
            <person name="Haridas S."/>
            <person name="Chen C."/>
            <person name="Bauer D."/>
            <person name="Andreopoulos W."/>
            <person name="Pangilinan J."/>
            <person name="LaButti K."/>
            <person name="Riley R."/>
            <person name="Lipzen A."/>
            <person name="Clum A."/>
            <person name="Drula E."/>
            <person name="Henrissat B."/>
            <person name="Kohler A."/>
            <person name="Grigoriev I.V."/>
            <person name="Martin F.M."/>
            <person name="Hacquard S."/>
        </authorList>
    </citation>
    <scope>NUCLEOTIDE SEQUENCE</scope>
    <source>
        <strain evidence="2">MPI-CAGE-AT-0021</strain>
    </source>
</reference>